<name>A0AAW2CIF4_9ROSI</name>
<keyword evidence="2" id="KW-1185">Reference proteome</keyword>
<reference evidence="1 2" key="1">
    <citation type="submission" date="2024-01" db="EMBL/GenBank/DDBJ databases">
        <title>A telomere-to-telomere, gap-free genome of sweet tea (Lithocarpus litseifolius).</title>
        <authorList>
            <person name="Zhou J."/>
        </authorList>
    </citation>
    <scope>NUCLEOTIDE SEQUENCE [LARGE SCALE GENOMIC DNA]</scope>
    <source>
        <strain evidence="1">Zhou-2022a</strain>
        <tissue evidence="1">Leaf</tissue>
    </source>
</reference>
<comment type="caution">
    <text evidence="1">The sequence shown here is derived from an EMBL/GenBank/DDBJ whole genome shotgun (WGS) entry which is preliminary data.</text>
</comment>
<dbReference type="EMBL" id="JAZDWU010000007">
    <property type="protein sequence ID" value="KAK9996775.1"/>
    <property type="molecule type" value="Genomic_DNA"/>
</dbReference>
<gene>
    <name evidence="1" type="ORF">SO802_021461</name>
</gene>
<organism evidence="1 2">
    <name type="scientific">Lithocarpus litseifolius</name>
    <dbReference type="NCBI Taxonomy" id="425828"/>
    <lineage>
        <taxon>Eukaryota</taxon>
        <taxon>Viridiplantae</taxon>
        <taxon>Streptophyta</taxon>
        <taxon>Embryophyta</taxon>
        <taxon>Tracheophyta</taxon>
        <taxon>Spermatophyta</taxon>
        <taxon>Magnoliopsida</taxon>
        <taxon>eudicotyledons</taxon>
        <taxon>Gunneridae</taxon>
        <taxon>Pentapetalae</taxon>
        <taxon>rosids</taxon>
        <taxon>fabids</taxon>
        <taxon>Fagales</taxon>
        <taxon>Fagaceae</taxon>
        <taxon>Lithocarpus</taxon>
    </lineage>
</organism>
<dbReference type="Proteomes" id="UP001459277">
    <property type="component" value="Unassembled WGS sequence"/>
</dbReference>
<sequence>MPLSPENQSNFLVVSQLLTSDKSRWDESKLYELFIEDSAKAIKRILVKVSQWEDNWLWLKSHNGKHSVKSTYKEILALSDPIEPDQGYAPSPFMDVINSEQLNDVIAT</sequence>
<dbReference type="AlphaFoldDB" id="A0AAW2CIF4"/>
<evidence type="ECO:0000313" key="2">
    <source>
        <dbReference type="Proteomes" id="UP001459277"/>
    </source>
</evidence>
<proteinExistence type="predicted"/>
<protein>
    <submittedName>
        <fullName evidence="1">Uncharacterized protein</fullName>
    </submittedName>
</protein>
<accession>A0AAW2CIF4</accession>
<evidence type="ECO:0000313" key="1">
    <source>
        <dbReference type="EMBL" id="KAK9996775.1"/>
    </source>
</evidence>